<keyword evidence="8" id="KW-0808">Transferase</keyword>
<keyword evidence="11" id="KW-0227">DNA damage</keyword>
<feature type="domain" description="PI3K/PI4K catalytic" evidence="18">
    <location>
        <begin position="3768"/>
        <end position="4099"/>
    </location>
</feature>
<dbReference type="Pfam" id="PF02260">
    <property type="entry name" value="FATC"/>
    <property type="match status" value="1"/>
</dbReference>
<feature type="region of interest" description="Disordered" evidence="17">
    <location>
        <begin position="587"/>
        <end position="613"/>
    </location>
</feature>
<dbReference type="FunFam" id="1.10.1070.11:FF:000018">
    <property type="entry name" value="DNA-dependent protein kinase catalytic subunit"/>
    <property type="match status" value="1"/>
</dbReference>
<dbReference type="GO" id="GO:0006302">
    <property type="term" value="P:double-strand break repair"/>
    <property type="evidence" value="ECO:0000318"/>
    <property type="project" value="GO_Central"/>
</dbReference>
<dbReference type="Gene3D" id="3.30.1010.10">
    <property type="entry name" value="Phosphatidylinositol 3-kinase Catalytic Subunit, Chain A, domain 4"/>
    <property type="match status" value="1"/>
</dbReference>
<keyword evidence="9" id="KW-0677">Repeat</keyword>
<feature type="compositionally biased region" description="Polar residues" evidence="17">
    <location>
        <begin position="592"/>
        <end position="608"/>
    </location>
</feature>
<evidence type="ECO:0000256" key="7">
    <source>
        <dbReference type="ARBA" id="ARBA00022553"/>
    </source>
</evidence>
<name>A0A7M7NQ10_STRPU</name>
<keyword evidence="7" id="KW-0597">Phosphoprotein</keyword>
<reference evidence="22" key="1">
    <citation type="submission" date="2015-02" db="EMBL/GenBank/DDBJ databases">
        <title>Genome sequencing for Strongylocentrotus purpuratus.</title>
        <authorList>
            <person name="Murali S."/>
            <person name="Liu Y."/>
            <person name="Vee V."/>
            <person name="English A."/>
            <person name="Wang M."/>
            <person name="Skinner E."/>
            <person name="Han Y."/>
            <person name="Muzny D.M."/>
            <person name="Worley K.C."/>
            <person name="Gibbs R.A."/>
        </authorList>
    </citation>
    <scope>NUCLEOTIDE SEQUENCE</scope>
</reference>
<dbReference type="SMART" id="SM01343">
    <property type="entry name" value="FATC"/>
    <property type="match status" value="1"/>
</dbReference>
<keyword evidence="16" id="KW-0539">Nucleus</keyword>
<dbReference type="FunFam" id="3.30.1010.10:FF:000013">
    <property type="entry name" value="Protein kinase, DNA-activated, catalytic subunit"/>
    <property type="match status" value="1"/>
</dbReference>
<dbReference type="EnsemblMetazoa" id="XM_030984017">
    <property type="protein sequence ID" value="XP_030839877"/>
    <property type="gene ID" value="LOC586799"/>
</dbReference>
<feature type="region of interest" description="Disordered" evidence="17">
    <location>
        <begin position="2076"/>
        <end position="2115"/>
    </location>
</feature>
<keyword evidence="14" id="KW-0067">ATP-binding</keyword>
<dbReference type="Pfam" id="PF00454">
    <property type="entry name" value="PI3_PI4_kinase"/>
    <property type="match status" value="1"/>
</dbReference>
<dbReference type="InterPro" id="IPR036940">
    <property type="entry name" value="PI3/4_kinase_cat_sf"/>
</dbReference>
<keyword evidence="10" id="KW-0547">Nucleotide-binding</keyword>
<dbReference type="InterPro" id="IPR012582">
    <property type="entry name" value="DNAPKcs_CC3"/>
</dbReference>
<dbReference type="InterPro" id="IPR045581">
    <property type="entry name" value="DNAPKcs_CC5"/>
</dbReference>
<dbReference type="KEGG" id="spu:586799"/>
<dbReference type="PROSITE" id="PS51190">
    <property type="entry name" value="FATC"/>
    <property type="match status" value="1"/>
</dbReference>
<feature type="region of interest" description="Disordered" evidence="17">
    <location>
        <begin position="3656"/>
        <end position="3675"/>
    </location>
</feature>
<feature type="domain" description="FAT" evidence="19">
    <location>
        <begin position="2915"/>
        <end position="3575"/>
    </location>
</feature>
<dbReference type="OMA" id="DRNCRKN"/>
<dbReference type="GO" id="GO:0005634">
    <property type="term" value="C:nucleus"/>
    <property type="evidence" value="ECO:0000318"/>
    <property type="project" value="GO_Central"/>
</dbReference>
<evidence type="ECO:0000256" key="2">
    <source>
        <dbReference type="ARBA" id="ARBA00011031"/>
    </source>
</evidence>
<sequence>MAAAELQRHLAELHEVIDSGGTAHGPETAQDLVVDIAQLCLNQTRENELAFCRSELFQKETGIITFLQKAVSKDEYGGSKVQTLEFLLGFVQKAKELVLDHAKDIKDVCMSLYTRDKLAKVKAKTFPLVIELLKLTSGTRMDDEAMGVDAMLKKFFGELGQPSKLSQSVKLGIYQTLGAFGEYYPQLMMHYSDRLFNVLVSTLKQQMTTKTKKPEMTTVAGCLMGLSHLLVNFTQSVEENSKHCKDIYQYVTMSVDPGPYRSGTKPRYEIPKAGLNLIRRHADQFNEYLYRDHEMVYNRLKYWSHSHNSEMKWAGYDALQAFFKVVSHMLVENADKKRSSDVAVLKYFIKSFRSTIDDASSSSKSLSTAIRGYGVFAAPCKAFMKEADVRFMFNEIILRSEQQFLVQGEERLSQLPTYLEALASIVGQLDTVSDTFLTSLEKLVVLVFGSYPHQARSSQWTSHSAILQILIALSAKGTSLQGFLSRVVYQWILRTCSFPVLLESGGDEGEEQRSDEMEIEQDSRRVSYKSFMDLWTRLLDSKFIKTSEAHGSSYAERLNIHTMIYNELIGGILKVLKKLDLSSNKHNEEEASTSGGVTSDLEGNTSSDPLEGLQPTKPKDFQVFINLVDFTKELLPTRQIHLFDPWVYRFGHELIQLSSQLPLVSGFYKLLTICMTMSRKTAFFKEVNPNVTFRTEVNEEEPMDVDDDSESIATRTTPSNVSLSDKQACFILFSKFSKEVLIRLKQYKDDLLASCLFLILSLPHQVVENQVHDVIPALKTAFKLGLSYLPLAESGLSALQAWIRYIPSDVLKPYYAQVLPQLDGYLGAGSGSEDEGSRPEVLVIQTASSRVGRRRIPSKLLKKAKDNDQSQDSPLRSVQLQILRLLGSLGGSVNVGLLETSAQELSNVALAWDSQPRLNFPVPFVDMKPEIQLDAFLPRIVELALTSSDRQTKVAACEALHTLVLFMLGKGSQQPDQREAKSPMNQLYKKVFPAVLQLACDVEQVARQLFEPLVMQLIHWFSGNKKYESDETSTLLNAILAGIVHPTDTALRDFCARCISEFLRWSIKQTSKKQQEKSPINTKSLLKRLYSMASHPSAFKRLGAALAFNSIYTIFREEEVLVDQFTFELLVVFVESLALAHHDDKSLGTQEQGSEVLKHLERIMRVKAALLNKESKNRRVPRGLPEDCSPTLSHMVMWLMTQCGRPQTECRHQCMVLVYGLTSLLPGRNTPATWMQNTARERGAEYFVGRFEGGGHKSGIQKQPTLASVEQQFSVKATITWLEYLLAALDCYVWVLGESLLTPAAVFKTIKEGKKSVLFQTIDSFMKVAQYDLFAFAKGCGSMETAFTPREEEDYNRTKCTVIIRLFYFMGAMLGSHTKEALEVIPSKLWTGLFAEILCGCVLKPASLGFNMADTVIMNALPQTTNRVLDLLYTKLPTEQLKKLETVIHKRITASRSEDLFSILPMLFSNESDLGLDHVQLQHLVNGYKQLQKAKLLTRQTTNQALSILDFVMRGLVKRGENGQEARKMTPSEIDLGQRLLELAFQLGVQTNSLIDCLLETTPVVSSTRSLTSKLSASQTSLGVLFLTTYKQPIMDQLVKHGQDTVYELSNRVREDRGTIGMIIYGLLEHAVGNREIRKRYGMAIYSAVLTQWDTLSNLGQEDDFMLNLMKKVLQIDFKFATDPTHPTFRPVFNQYLSMLRDSKKSLAWKTQVLDVLYFFANVPEKEEKELKSALDLLVANHFPLKSTDLEAGSPRYNDYIMALNKILTSLVMSGSLMLLELIISILCRDDKHSYEDKIQGALSSFAKRLPSEKQSAAANIPFEIFKQDKRYSKEIRKAAIQRVCIPLLRQASRDATVTFYKGHIHDIISVLEARLTKNPVPAFENQLVSKICYFELIEVLYSRLSKDDLNSKDSALNREYRHGNVEKGNEMSTALTKAALGARNEDCRGETVAVELRRQFHCAAFNCSAAIISCVQDNIKFYNAFLFSENHAKGQFLLDNLVDPKKEYGFAIEMDAPVERKKRFVAIRTQARETNTPEESGYVSGPAHYLSSQYLSDSSLSEDVNQFDFSSSVRHFGSSMESQRDGGSQGSQGSQRPGSMASRQDSKPVFSPGGEYLEMEEDALNQHECMAAMTGVLKHMTNNKINPDITKATKAEEMPQWMSGLQKKLSSQSTEHNIKLFIVRLVINAQDVFQPYARFWLSPLMQFLAGGQQGGINYMVLDIMLVMLDWSTLAVPEDNRLASGVLRFLMKNSYHERKSVMKNNLEVIKTLVECWKDVIDVPTRVIYESLQDRSPDKKDSAVGIHLLGVILANNLHPLSPTCDVDADRFYSALASNIDNRYKAVHGAAAEVIGMAMKQMAENDKITDGRLHEVTYKELSQLHLGSGKEVIFITCLHKIHLHYPVFTDRFMNKLLFMLPSIHGQPKTECLQIITARIEHIDNAFIEMKNKNILALLTHKDEADQLTSLKLVDGMLPKLKPSELRYLLPAVKDFVSHPSPSCRDTMYSILMWIYDNYRDEDKREGQDGDEALSIAKDTLLQGLSDQDNYLRLRVSNFWSHETRLPKETLERLISMLGCMYSPGTENRYLGYATNLLLEMTSKSPDFKREIFEHPLSACKFEGVQIDHSWRQRHAAISTPKFVETQVGQSQGSIRGSPSSQSMTSSGMSMGGGGQLRATQATQNFTATQDNAASSHKNGYNWLTGSQDTFADYSSSSSASESSLLFTMGSLPKRTAQGFRGVKQDAGAGGSRDKEARKAPSEGEKEVQRLKRRFMKDQSSQSAFFAKRATRQKELREEVQKSQRERRFAQVTMYRQYRTGDLPDIQIKHSDIIAPLQALALRDSTLSRLLFSALFRGILARIGDMCTDGETELHVKGIERHLNQMLTDSNQFDPAFISCMLEIGFYHSEQLTLDPAAISQSCLTSRQLLIGIRVLEEVLIKKSGDDERSRKRARTSRPESNQEMSTWIELARLYKAMGEFDVLRGIFGALIKTKDVTQEAIQAESRGDYESALELYSKAISSDWGPDGVAREEEDFWDEARLQCCNQLTKWDDMESFSTDQIEGKGSNDLSQIWNDDYQQEIYLPYMMRSKLKRLMEGSEDDSLLGFIDSSAKDQEKRVILESRYTEELAALSILKEDYNRAKYYLANSTSSFLQEWSGLGPLMLTSRLSKLQDIQKLTEAEQFLQLANKPFSEGLKSSATRLVSDWSRNLPDPKRDPISVWDDVTQYRCLYMDKLCNLLGDSGGGGGGGDSMETEDQKFDDLVRREKVLLSMKMADSACQQANFCVAAKHLKSTHRGLVEFEDLRPAWTHSYVSMTQRKALLLKPYERITSLLKALDHLGKLPVSHNLGSDLFLLCDHRILTSKTYQSMASALQEEKGEMLTRLSDAGKLDKLLSKAECQESKPEKVCQSLFMKSKKYLDDAVGTIKLDPASHSLSSSAKREEQSMAKAHMALVSFCDQLLRQQDDDDCNPDYLPLMEAYPSTVVNSTLQAMNLNSPEARQHFPRLLQLVEKYPDTMQSLVKKASIIPSWMFIGWISQMVALLDKPESLAVQGILKAIAKDYPQALVYPFKISSEDFKLGDKSKEKQRKDAVKEIEDILSTVPLVENLTLALQRLTHPGFIFKDWISVINSKMNSKERDHPAIKQEYQQLYQQLFESGGRQGGPSSSSQTVEPGPYWKKFGREWQKRFDSSFGQDGSKLAAMDYKTWSKLRQDICAKMTPGKDDPGNLKEYSPWFTAFQTLRGDELEIPGQYDGSKKPLPAYHVKIAGFDETVLTLSSLRKPKCITIRGNDEMDYPFLVKVGEDLRMDQRIEQLFCIMNSILAQDAACSQRGLTLTTYQVVPMTPRLGILEWVKRTTTLKDFITRSMTEAEHKVYTSRTTGPVALFTTWLQKFCQTDGNITKLFTEAYKKANETETIKAFREREAKLPWDLLRRGFMQLSASPEAFLTLRAHFARSHAVLCICQYILGIGDRHLSNFLVSLETGGMVGIDFGHSFGSATQFLPIPELIPFRVTRQIINLMLPMKIDGVLQSTMVHTLRALRQNHELLVNTMDVFVKEPSLDWKCFAVKQADYQKLSEDSREDISWYPKKKIKFAKMKLQGVNSTYITKAELEMGPHSKDARDAPFLKALKSTCGGNTESKRAQSKSKGLSVEDQVACLIDQATDPRILGKTYQGWEPWV</sequence>
<evidence type="ECO:0000256" key="3">
    <source>
        <dbReference type="ARBA" id="ARBA00012513"/>
    </source>
</evidence>
<evidence type="ECO:0000259" key="20">
    <source>
        <dbReference type="PROSITE" id="PS51190"/>
    </source>
</evidence>
<dbReference type="SMART" id="SM01344">
    <property type="entry name" value="NUC194"/>
    <property type="match status" value="1"/>
</dbReference>
<evidence type="ECO:0000256" key="15">
    <source>
        <dbReference type="ARBA" id="ARBA00023204"/>
    </source>
</evidence>
<dbReference type="GO" id="GO:0006303">
    <property type="term" value="P:double-strand break repair via nonhomologous end joining"/>
    <property type="evidence" value="ECO:0007669"/>
    <property type="project" value="InterPro"/>
</dbReference>
<dbReference type="Pfam" id="PF08163">
    <property type="entry name" value="DNAPKcs_CC3"/>
    <property type="match status" value="1"/>
</dbReference>
<dbReference type="InterPro" id="IPR016024">
    <property type="entry name" value="ARM-type_fold"/>
</dbReference>
<dbReference type="EC" id="2.7.11.1" evidence="3"/>
<dbReference type="InterPro" id="IPR003151">
    <property type="entry name" value="PIK-rel_kinase_FAT"/>
</dbReference>
<organism evidence="21 22">
    <name type="scientific">Strongylocentrotus purpuratus</name>
    <name type="common">Purple sea urchin</name>
    <dbReference type="NCBI Taxonomy" id="7668"/>
    <lineage>
        <taxon>Eukaryota</taxon>
        <taxon>Metazoa</taxon>
        <taxon>Echinodermata</taxon>
        <taxon>Eleutherozoa</taxon>
        <taxon>Echinozoa</taxon>
        <taxon>Echinoidea</taxon>
        <taxon>Euechinoidea</taxon>
        <taxon>Echinacea</taxon>
        <taxon>Camarodonta</taxon>
        <taxon>Echinidea</taxon>
        <taxon>Strongylocentrotidae</taxon>
        <taxon>Strongylocentrotus</taxon>
    </lineage>
</organism>
<dbReference type="Pfam" id="PF20500">
    <property type="entry name" value="DNA-PKcs_N"/>
    <property type="match status" value="1"/>
</dbReference>
<dbReference type="RefSeq" id="XP_030839877.1">
    <property type="nucleotide sequence ID" value="XM_030984017.1"/>
</dbReference>
<dbReference type="FunCoup" id="A0A7M7NQ10">
    <property type="interactions" value="1191"/>
</dbReference>
<accession>A0A7M7NQ10</accession>
<dbReference type="GO" id="GO:0005730">
    <property type="term" value="C:nucleolus"/>
    <property type="evidence" value="ECO:0007669"/>
    <property type="project" value="UniProtKB-SubCell"/>
</dbReference>
<evidence type="ECO:0000256" key="13">
    <source>
        <dbReference type="ARBA" id="ARBA00022803"/>
    </source>
</evidence>
<dbReference type="GO" id="GO:0005524">
    <property type="term" value="F:ATP binding"/>
    <property type="evidence" value="ECO:0007669"/>
    <property type="project" value="UniProtKB-KW"/>
</dbReference>
<dbReference type="InterPro" id="IPR046804">
    <property type="entry name" value="DNA-PKcs_N"/>
</dbReference>
<dbReference type="Proteomes" id="UP000007110">
    <property type="component" value="Unassembled WGS sequence"/>
</dbReference>
<comment type="subcellular location">
    <subcellularLocation>
        <location evidence="1">Nucleus</location>
        <location evidence="1">Nucleolus</location>
    </subcellularLocation>
</comment>
<dbReference type="InterPro" id="IPR046803">
    <property type="entry name" value="DNAPKcs_CC1-2"/>
</dbReference>
<dbReference type="GO" id="GO:0042254">
    <property type="term" value="P:ribosome biogenesis"/>
    <property type="evidence" value="ECO:0007669"/>
    <property type="project" value="UniProtKB-KW"/>
</dbReference>
<dbReference type="PANTHER" id="PTHR11139">
    <property type="entry name" value="ATAXIA TELANGIECTASIA MUTATED ATM -RELATED"/>
    <property type="match status" value="1"/>
</dbReference>
<evidence type="ECO:0000256" key="9">
    <source>
        <dbReference type="ARBA" id="ARBA00022737"/>
    </source>
</evidence>
<dbReference type="PANTHER" id="PTHR11139:SF68">
    <property type="entry name" value="DNA-DEPENDENT PROTEIN KINASE CATALYTIC SUBUNIT"/>
    <property type="match status" value="1"/>
</dbReference>
<evidence type="ECO:0000256" key="14">
    <source>
        <dbReference type="ARBA" id="ARBA00022840"/>
    </source>
</evidence>
<evidence type="ECO:0000256" key="11">
    <source>
        <dbReference type="ARBA" id="ARBA00022763"/>
    </source>
</evidence>
<dbReference type="InterPro" id="IPR050517">
    <property type="entry name" value="DDR_Repair_Kinase"/>
</dbReference>
<evidence type="ECO:0000259" key="19">
    <source>
        <dbReference type="PROSITE" id="PS51189"/>
    </source>
</evidence>
<dbReference type="GO" id="GO:0004677">
    <property type="term" value="F:DNA-dependent protein kinase activity"/>
    <property type="evidence" value="ECO:0007669"/>
    <property type="project" value="InterPro"/>
</dbReference>
<dbReference type="InterPro" id="IPR011009">
    <property type="entry name" value="Kinase-like_dom_sf"/>
</dbReference>
<keyword evidence="6" id="KW-0723">Serine/threonine-protein kinase</keyword>
<dbReference type="InParanoid" id="A0A7M7NQ10"/>
<dbReference type="InterPro" id="IPR011989">
    <property type="entry name" value="ARM-like"/>
</dbReference>
<dbReference type="Pfam" id="PF02259">
    <property type="entry name" value="FAT"/>
    <property type="match status" value="1"/>
</dbReference>
<feature type="domain" description="FATC" evidence="20">
    <location>
        <begin position="4146"/>
        <end position="4178"/>
    </location>
</feature>
<dbReference type="SUPFAM" id="SSF56112">
    <property type="entry name" value="Protein kinase-like (PK-like)"/>
    <property type="match status" value="1"/>
</dbReference>
<dbReference type="InterPro" id="IPR003152">
    <property type="entry name" value="FATC_dom"/>
</dbReference>
<evidence type="ECO:0000256" key="16">
    <source>
        <dbReference type="ARBA" id="ARBA00023242"/>
    </source>
</evidence>
<comment type="similarity">
    <text evidence="2">Belongs to the PI3/PI4-kinase family.</text>
</comment>
<evidence type="ECO:0000313" key="21">
    <source>
        <dbReference type="EnsemblMetazoa" id="XP_030839877"/>
    </source>
</evidence>
<reference evidence="21" key="2">
    <citation type="submission" date="2021-01" db="UniProtKB">
        <authorList>
            <consortium name="EnsemblMetazoa"/>
        </authorList>
    </citation>
    <scope>IDENTIFICATION</scope>
</reference>
<dbReference type="PROSITE" id="PS50290">
    <property type="entry name" value="PI3_4_KINASE_3"/>
    <property type="match status" value="1"/>
</dbReference>
<evidence type="ECO:0000313" key="22">
    <source>
        <dbReference type="Proteomes" id="UP000007110"/>
    </source>
</evidence>
<evidence type="ECO:0000256" key="4">
    <source>
        <dbReference type="ARBA" id="ARBA00018077"/>
    </source>
</evidence>
<feature type="region of interest" description="Disordered" evidence="17">
    <location>
        <begin position="2641"/>
        <end position="2674"/>
    </location>
</feature>
<dbReference type="InterPro" id="IPR014009">
    <property type="entry name" value="PIK_FAT"/>
</dbReference>
<feature type="region of interest" description="Disordered" evidence="17">
    <location>
        <begin position="2739"/>
        <end position="2764"/>
    </location>
</feature>
<keyword evidence="5" id="KW-0690">Ribosome biogenesis</keyword>
<keyword evidence="22" id="KW-1185">Reference proteome</keyword>
<dbReference type="OrthoDB" id="431717at2759"/>
<feature type="compositionally biased region" description="Basic and acidic residues" evidence="17">
    <location>
        <begin position="2749"/>
        <end position="2764"/>
    </location>
</feature>
<dbReference type="Pfam" id="PF20502">
    <property type="entry name" value="DNAPKcs_CC1-2"/>
    <property type="match status" value="1"/>
</dbReference>
<dbReference type="CDD" id="cd05172">
    <property type="entry name" value="PIKKc_DNA-PK"/>
    <property type="match status" value="1"/>
</dbReference>
<dbReference type="SMART" id="SM00146">
    <property type="entry name" value="PI3Kc"/>
    <property type="match status" value="1"/>
</dbReference>
<feature type="compositionally biased region" description="Low complexity" evidence="17">
    <location>
        <begin position="3656"/>
        <end position="3668"/>
    </location>
</feature>
<feature type="compositionally biased region" description="Low complexity" evidence="17">
    <location>
        <begin position="2654"/>
        <end position="2666"/>
    </location>
</feature>
<dbReference type="Gene3D" id="1.10.1070.11">
    <property type="entry name" value="Phosphatidylinositol 3-/4-kinase, catalytic domain"/>
    <property type="match status" value="1"/>
</dbReference>
<evidence type="ECO:0000256" key="5">
    <source>
        <dbReference type="ARBA" id="ARBA00022517"/>
    </source>
</evidence>
<evidence type="ECO:0000256" key="10">
    <source>
        <dbReference type="ARBA" id="ARBA00022741"/>
    </source>
</evidence>
<evidence type="ECO:0000256" key="8">
    <source>
        <dbReference type="ARBA" id="ARBA00022679"/>
    </source>
</evidence>
<dbReference type="InterPro" id="IPR037706">
    <property type="entry name" value="DNA-PK_dom"/>
</dbReference>
<evidence type="ECO:0000259" key="18">
    <source>
        <dbReference type="PROSITE" id="PS50290"/>
    </source>
</evidence>
<keyword evidence="12" id="KW-0418">Kinase</keyword>
<evidence type="ECO:0000256" key="12">
    <source>
        <dbReference type="ARBA" id="ARBA00022777"/>
    </source>
</evidence>
<dbReference type="PROSITE" id="PS51189">
    <property type="entry name" value="FAT"/>
    <property type="match status" value="1"/>
</dbReference>
<protein>
    <recommendedName>
        <fullName evidence="4">DNA-dependent protein kinase catalytic subunit</fullName>
        <ecNumber evidence="3">2.7.11.1</ecNumber>
    </recommendedName>
</protein>
<dbReference type="GeneID" id="586799"/>
<dbReference type="InterPro" id="IPR000403">
    <property type="entry name" value="PI3/4_kinase_cat_dom"/>
</dbReference>
<dbReference type="SUPFAM" id="SSF48371">
    <property type="entry name" value="ARM repeat"/>
    <property type="match status" value="2"/>
</dbReference>
<dbReference type="PROSITE" id="PS00916">
    <property type="entry name" value="PI3_4_KINASE_2"/>
    <property type="match status" value="1"/>
</dbReference>
<dbReference type="Gene3D" id="1.25.10.10">
    <property type="entry name" value="Leucine-rich Repeat Variant"/>
    <property type="match status" value="1"/>
</dbReference>
<dbReference type="Pfam" id="PF19704">
    <property type="entry name" value="DNAPKcs_CC5"/>
    <property type="match status" value="1"/>
</dbReference>
<keyword evidence="15" id="KW-0234">DNA repair</keyword>
<dbReference type="GO" id="GO:0008630">
    <property type="term" value="P:intrinsic apoptotic signaling pathway in response to DNA damage"/>
    <property type="evidence" value="ECO:0000318"/>
    <property type="project" value="GO_Central"/>
</dbReference>
<evidence type="ECO:0000256" key="17">
    <source>
        <dbReference type="SAM" id="MobiDB-lite"/>
    </source>
</evidence>
<evidence type="ECO:0000256" key="1">
    <source>
        <dbReference type="ARBA" id="ARBA00004604"/>
    </source>
</evidence>
<evidence type="ECO:0000256" key="6">
    <source>
        <dbReference type="ARBA" id="ARBA00022527"/>
    </source>
</evidence>
<dbReference type="InterPro" id="IPR018936">
    <property type="entry name" value="PI3/4_kinase_CS"/>
</dbReference>
<dbReference type="GO" id="GO:0004674">
    <property type="term" value="F:protein serine/threonine kinase activity"/>
    <property type="evidence" value="ECO:0000318"/>
    <property type="project" value="GO_Central"/>
</dbReference>
<proteinExistence type="inferred from homology"/>
<dbReference type="GO" id="GO:0000723">
    <property type="term" value="P:telomere maintenance"/>
    <property type="evidence" value="ECO:0000318"/>
    <property type="project" value="GO_Central"/>
</dbReference>
<keyword evidence="13" id="KW-0802">TPR repeat</keyword>